<protein>
    <submittedName>
        <fullName evidence="2">Uncharacterized protein</fullName>
    </submittedName>
</protein>
<reference evidence="2" key="1">
    <citation type="submission" date="2019-08" db="EMBL/GenBank/DDBJ databases">
        <authorList>
            <person name="Kucharzyk K."/>
            <person name="Murdoch R.W."/>
            <person name="Higgins S."/>
            <person name="Loffler F."/>
        </authorList>
    </citation>
    <scope>NUCLEOTIDE SEQUENCE</scope>
</reference>
<evidence type="ECO:0000256" key="1">
    <source>
        <dbReference type="SAM" id="MobiDB-lite"/>
    </source>
</evidence>
<accession>A0A645CG55</accession>
<dbReference type="AlphaFoldDB" id="A0A645CG55"/>
<feature type="compositionally biased region" description="Basic and acidic residues" evidence="1">
    <location>
        <begin position="113"/>
        <end position="123"/>
    </location>
</feature>
<comment type="caution">
    <text evidence="2">The sequence shown here is derived from an EMBL/GenBank/DDBJ whole genome shotgun (WGS) entry which is preliminary data.</text>
</comment>
<dbReference type="EMBL" id="VSSQ01026955">
    <property type="protein sequence ID" value="MPM75920.1"/>
    <property type="molecule type" value="Genomic_DNA"/>
</dbReference>
<proteinExistence type="predicted"/>
<gene>
    <name evidence="2" type="ORF">SDC9_122915</name>
</gene>
<organism evidence="2">
    <name type="scientific">bioreactor metagenome</name>
    <dbReference type="NCBI Taxonomy" id="1076179"/>
    <lineage>
        <taxon>unclassified sequences</taxon>
        <taxon>metagenomes</taxon>
        <taxon>ecological metagenomes</taxon>
    </lineage>
</organism>
<evidence type="ECO:0000313" key="2">
    <source>
        <dbReference type="EMBL" id="MPM75920.1"/>
    </source>
</evidence>
<feature type="region of interest" description="Disordered" evidence="1">
    <location>
        <begin position="1"/>
        <end position="83"/>
    </location>
</feature>
<sequence length="169" mass="18801">MPCEIPKFSPSMKDNASPLFLQPRNINAAEKKRKKAHPPFEEKNLPEYIMETPHGGSSGFQRTDISRGIPHEKNQNISFRRSHRAFGRLHRRCGLFRLRRAPGSGKTGGCDRGVPERKLHERLSAAAGDRPQGPVQCGSVPHARRHQRIETELPGRADGLPAGPQPQPA</sequence>
<name>A0A645CG55_9ZZZZ</name>
<feature type="region of interest" description="Disordered" evidence="1">
    <location>
        <begin position="99"/>
        <end position="169"/>
    </location>
</feature>